<sequence>MKILILTSKCGMGHFQCAKAICERMEIGDLSSVLDSVEIVDIYEVKSEKRAKYFYKAYNLLVDKGNKLYNLSYKAIRKQTDNQLLLRLIDSMLVEDFDGLIQSRKPDVVISTYSFASELMADFKERTGSLIPLITWITDVNPHEGWVNPYTDHYIVADRVTKRALVTFGVSEAKINIGGIPVSQSFNLPMGKREHSKKRILMVGGGLGLLPKKKSFYRKLSSEKDVELTVVTGKNRQLYHMLTKHFPHIRALGYVHNMNELMQEADLILTKAGGMTTFEAIQSEKPMIIFRPFLEQEIHNAEYVASMEMGYILSSRVEGSKFDVPFIVSILKNELLLERMRSNVKRVKNAIDDQVLDHILMERCVNL</sequence>
<comment type="subcellular location">
    <subcellularLocation>
        <location evidence="1">Membrane</location>
    </subcellularLocation>
</comment>
<dbReference type="GO" id="GO:0016758">
    <property type="term" value="F:hexosyltransferase activity"/>
    <property type="evidence" value="ECO:0007669"/>
    <property type="project" value="InterPro"/>
</dbReference>
<feature type="domain" description="Glycosyl transferase family 28 C-terminal" evidence="5">
    <location>
        <begin position="223"/>
        <end position="321"/>
    </location>
</feature>
<name>A0A134AHL4_9FIRM</name>
<dbReference type="SUPFAM" id="SSF53756">
    <property type="entry name" value="UDP-Glycosyltransferase/glycogen phosphorylase"/>
    <property type="match status" value="1"/>
</dbReference>
<keyword evidence="3" id="KW-0328">Glycosyltransferase</keyword>
<evidence type="ECO:0000256" key="1">
    <source>
        <dbReference type="ARBA" id="ARBA00004370"/>
    </source>
</evidence>
<keyword evidence="4" id="KW-0808">Transferase</keyword>
<evidence type="ECO:0000313" key="8">
    <source>
        <dbReference type="Proteomes" id="UP000070442"/>
    </source>
</evidence>
<dbReference type="InterPro" id="IPR009695">
    <property type="entry name" value="Diacylglyc_glucosyltr_N"/>
</dbReference>
<dbReference type="GO" id="GO:0016020">
    <property type="term" value="C:membrane"/>
    <property type="evidence" value="ECO:0007669"/>
    <property type="project" value="UniProtKB-SubCell"/>
</dbReference>
<evidence type="ECO:0000256" key="3">
    <source>
        <dbReference type="ARBA" id="ARBA00022676"/>
    </source>
</evidence>
<dbReference type="InterPro" id="IPR007235">
    <property type="entry name" value="Glyco_trans_28_C"/>
</dbReference>
<dbReference type="GO" id="GO:0009247">
    <property type="term" value="P:glycolipid biosynthetic process"/>
    <property type="evidence" value="ECO:0007669"/>
    <property type="project" value="InterPro"/>
</dbReference>
<organism evidence="7 8">
    <name type="scientific">Aedoeadaptatus coxii</name>
    <dbReference type="NCBI Taxonomy" id="755172"/>
    <lineage>
        <taxon>Bacteria</taxon>
        <taxon>Bacillati</taxon>
        <taxon>Bacillota</taxon>
        <taxon>Tissierellia</taxon>
        <taxon>Tissierellales</taxon>
        <taxon>Peptoniphilaceae</taxon>
        <taxon>Aedoeadaptatus</taxon>
    </lineage>
</organism>
<dbReference type="Proteomes" id="UP000070442">
    <property type="component" value="Unassembled WGS sequence"/>
</dbReference>
<dbReference type="OrthoDB" id="9815663at2"/>
<evidence type="ECO:0000259" key="5">
    <source>
        <dbReference type="Pfam" id="PF04101"/>
    </source>
</evidence>
<dbReference type="Gene3D" id="3.40.50.2000">
    <property type="entry name" value="Glycogen Phosphorylase B"/>
    <property type="match status" value="1"/>
</dbReference>
<dbReference type="AlphaFoldDB" id="A0A134AHL4"/>
<protein>
    <submittedName>
        <fullName evidence="7">Monogalactosyldiacylglycerol synthase protein</fullName>
    </submittedName>
</protein>
<dbReference type="InterPro" id="IPR050519">
    <property type="entry name" value="Glycosyltransf_28_UgtP"/>
</dbReference>
<dbReference type="Pfam" id="PF06925">
    <property type="entry name" value="MGDG_synth"/>
    <property type="match status" value="1"/>
</dbReference>
<dbReference type="Pfam" id="PF04101">
    <property type="entry name" value="Glyco_tran_28_C"/>
    <property type="match status" value="1"/>
</dbReference>
<comment type="caution">
    <text evidence="7">The sequence shown here is derived from an EMBL/GenBank/DDBJ whole genome shotgun (WGS) entry which is preliminary data.</text>
</comment>
<proteinExistence type="inferred from homology"/>
<keyword evidence="8" id="KW-1185">Reference proteome</keyword>
<accession>A0A134AHL4</accession>
<feature type="domain" description="Diacylglycerol glucosyltransferase N-terminal" evidence="6">
    <location>
        <begin position="14"/>
        <end position="182"/>
    </location>
</feature>
<evidence type="ECO:0000259" key="6">
    <source>
        <dbReference type="Pfam" id="PF06925"/>
    </source>
</evidence>
<dbReference type="PANTHER" id="PTHR43025">
    <property type="entry name" value="MONOGALACTOSYLDIACYLGLYCEROL SYNTHASE"/>
    <property type="match status" value="1"/>
</dbReference>
<dbReference type="RefSeq" id="WP_068367275.1">
    <property type="nucleotide sequence ID" value="NZ_CALTYF010000040.1"/>
</dbReference>
<evidence type="ECO:0000256" key="2">
    <source>
        <dbReference type="ARBA" id="ARBA00006962"/>
    </source>
</evidence>
<dbReference type="STRING" id="755172.HMPREF1863_00682"/>
<gene>
    <name evidence="7" type="ORF">HMPREF1863_00682</name>
</gene>
<dbReference type="PATRIC" id="fig|755172.3.peg.653"/>
<dbReference type="PANTHER" id="PTHR43025:SF3">
    <property type="entry name" value="MONOGALACTOSYLDIACYLGLYCEROL SYNTHASE 1, CHLOROPLASTIC"/>
    <property type="match status" value="1"/>
</dbReference>
<dbReference type="EMBL" id="LSDG01000022">
    <property type="protein sequence ID" value="KXB67208.1"/>
    <property type="molecule type" value="Genomic_DNA"/>
</dbReference>
<evidence type="ECO:0000313" key="7">
    <source>
        <dbReference type="EMBL" id="KXB67208.1"/>
    </source>
</evidence>
<comment type="similarity">
    <text evidence="2">Belongs to the glycosyltransferase 28 family.</text>
</comment>
<evidence type="ECO:0000256" key="4">
    <source>
        <dbReference type="ARBA" id="ARBA00022679"/>
    </source>
</evidence>
<reference evidence="8" key="1">
    <citation type="submission" date="2016-01" db="EMBL/GenBank/DDBJ databases">
        <authorList>
            <person name="Mitreva M."/>
            <person name="Pepin K.H."/>
            <person name="Mihindukulasuriya K.A."/>
            <person name="Fulton R."/>
            <person name="Fronick C."/>
            <person name="O'Laughlin M."/>
            <person name="Miner T."/>
            <person name="Herter B."/>
            <person name="Rosa B.A."/>
            <person name="Cordes M."/>
            <person name="Tomlinson C."/>
            <person name="Wollam A."/>
            <person name="Palsikar V.B."/>
            <person name="Mardis E.R."/>
            <person name="Wilson R.K."/>
        </authorList>
    </citation>
    <scope>NUCLEOTIDE SEQUENCE [LARGE SCALE GENOMIC DNA]</scope>
    <source>
        <strain evidence="8">DNF00729</strain>
    </source>
</reference>